<dbReference type="InterPro" id="IPR041062">
    <property type="entry name" value="Csm1_B"/>
</dbReference>
<keyword evidence="6" id="KW-0255">Endonuclease</keyword>
<keyword evidence="8" id="KW-0269">Exonuclease</keyword>
<dbReference type="NCBIfam" id="TIGR02578">
    <property type="entry name" value="cas_TM1811_Csm1"/>
    <property type="match status" value="1"/>
</dbReference>
<dbReference type="Pfam" id="PF22335">
    <property type="entry name" value="Cas10-Cmr2_palm2"/>
    <property type="match status" value="1"/>
</dbReference>
<dbReference type="GO" id="GO:0004527">
    <property type="term" value="F:exonuclease activity"/>
    <property type="evidence" value="ECO:0007669"/>
    <property type="project" value="UniProtKB-KW"/>
</dbReference>
<proteinExistence type="inferred from homology"/>
<keyword evidence="7" id="KW-0378">Hydrolase</keyword>
<keyword evidence="9" id="KW-0067">ATP-binding</keyword>
<protein>
    <recommendedName>
        <fullName evidence="2">CRISPR system single-strand-specific deoxyribonuclease Cas10/Csm1 (subtype III-A)</fullName>
    </recommendedName>
    <alternativeName>
        <fullName evidence="11">Cyclic oligoadenylate synthase</fullName>
    </alternativeName>
</protein>
<evidence type="ECO:0000256" key="10">
    <source>
        <dbReference type="ARBA" id="ARBA00023118"/>
    </source>
</evidence>
<evidence type="ECO:0000256" key="9">
    <source>
        <dbReference type="ARBA" id="ARBA00022840"/>
    </source>
</evidence>
<dbReference type="PANTHER" id="PTHR36528:SF1">
    <property type="entry name" value="CRISPR SYSTEM SINGLE-STRAND-SPECIFIC DEOXYRIBONUCLEASE CAS10_CSM1 (SUBTYPE III-A)"/>
    <property type="match status" value="1"/>
</dbReference>
<evidence type="ECO:0000256" key="1">
    <source>
        <dbReference type="ARBA" id="ARBA00005700"/>
    </source>
</evidence>
<dbReference type="InterPro" id="IPR052117">
    <property type="entry name" value="Cas10/Csm1_subtype-III-A"/>
</dbReference>
<dbReference type="Proteomes" id="UP000253831">
    <property type="component" value="Unassembled WGS sequence"/>
</dbReference>
<dbReference type="InterPro" id="IPR043128">
    <property type="entry name" value="Rev_trsase/Diguanyl_cyclase"/>
</dbReference>
<evidence type="ECO:0000256" key="8">
    <source>
        <dbReference type="ARBA" id="ARBA00022839"/>
    </source>
</evidence>
<evidence type="ECO:0000256" key="11">
    <source>
        <dbReference type="ARBA" id="ARBA00032922"/>
    </source>
</evidence>
<evidence type="ECO:0000256" key="6">
    <source>
        <dbReference type="ARBA" id="ARBA00022759"/>
    </source>
</evidence>
<dbReference type="GO" id="GO:0051607">
    <property type="term" value="P:defense response to virus"/>
    <property type="evidence" value="ECO:0007669"/>
    <property type="project" value="UniProtKB-KW"/>
</dbReference>
<dbReference type="InterPro" id="IPR000160">
    <property type="entry name" value="GGDEF_dom"/>
</dbReference>
<dbReference type="EMBL" id="QPGA01000016">
    <property type="protein sequence ID" value="RDE50644.1"/>
    <property type="molecule type" value="Genomic_DNA"/>
</dbReference>
<dbReference type="GO" id="GO:0004519">
    <property type="term" value="F:endonuclease activity"/>
    <property type="evidence" value="ECO:0007669"/>
    <property type="project" value="UniProtKB-KW"/>
</dbReference>
<gene>
    <name evidence="13" type="primary">cas10</name>
    <name evidence="13" type="ORF">DVS81_09935</name>
</gene>
<keyword evidence="10" id="KW-0051">Antiviral defense</keyword>
<dbReference type="AlphaFoldDB" id="A0A369XL39"/>
<sequence length="890" mass="99358">MKFLEQSARVALAAFLHDVGKLAERAGIDHHGRLDAHRTLYCPWHQEGSDPRRGYHSHIHAAYTGLAWDELEATGHFPDLRRDAPPFSTSTDDNATDSAVNAASAHHRPDTFLQWIVATADRVASGFERDKFDSEYNNKKERENHYRARLLTLFEQIGRGPIIEGELEWRYALRPLAPESIFPQRADACTPRDNAAARAEYLTLWEALLAGIHHIPKAHVSTLPLWLDHFDSLWLTITHAIPAATAFGTKPEVSLYDHSKATAALATALWRWHHEQSDEELRSVRALRDGWSAAKFLLVQGDFFGIQDFIFAEGGATQKNAHKLLRGRSFQVSLLAECAALKLLEALELPPTAQIINAAGKFLIVAPNTATAHAAVSRCRQELNDWCLKHTYGEIGVGLASTPASCNDFASGRFGDLTKRLFAALDTAKHQRFDLCADEATTAFDGFLDSFDNTLGVCAINGRHPADREASARRGYSLSKLADDQIRIGEQLTRDARLLVARDASTLPVLGLDYFGYRLAIVRSGEESGKYGELARNGTLLRVWDFDAAEADGTLWRGYARRFVNSYVPRFDASDVQTAGKYGKWQGEEDFAHETDGDPLRSATIKTLHHIACEDRRLTAGERWQGEIALVTIKGDIDDLGSLFQRGLEKPTFAKMASLSRQINAFFALWLPWFCEHGHDENGVPRYRNTYTVFAGGDDFFLIGPWESTLALATILREKFAAYVANPHISFSAGLAMTQPKTPIRQLGRSTATALSAAKARPGKNAVSLWQRSVGWADWQTLMVERRAALEDLMARADSHGATFSSGLAYALLQLADRAESTRPEDAIWRSQLHYRLTRFFRDRVKGDEAARTRREQLLRDAIREIGGALGTHKGAYRLPLSVLLYRQRE</sequence>
<dbReference type="Pfam" id="PF18211">
    <property type="entry name" value="Csm1_B"/>
    <property type="match status" value="1"/>
</dbReference>
<evidence type="ECO:0000256" key="4">
    <source>
        <dbReference type="ARBA" id="ARBA00022722"/>
    </source>
</evidence>
<comment type="similarity">
    <text evidence="1">Belongs to the CRISPR-associated Cas10/Csm1 family.</text>
</comment>
<keyword evidence="3" id="KW-0808">Transferase</keyword>
<evidence type="ECO:0000256" key="5">
    <source>
        <dbReference type="ARBA" id="ARBA00022741"/>
    </source>
</evidence>
<accession>A0A369XL39</accession>
<dbReference type="InterPro" id="IPR013408">
    <property type="entry name" value="Cas10/Csm1"/>
</dbReference>
<keyword evidence="5" id="KW-0547">Nucleotide-binding</keyword>
<name>A0A369XL39_9PROT</name>
<comment type="caution">
    <text evidence="13">The sequence shown here is derived from an EMBL/GenBank/DDBJ whole genome shotgun (WGS) entry which is preliminary data.</text>
</comment>
<dbReference type="PROSITE" id="PS50887">
    <property type="entry name" value="GGDEF"/>
    <property type="match status" value="1"/>
</dbReference>
<dbReference type="GO" id="GO:0005524">
    <property type="term" value="F:ATP binding"/>
    <property type="evidence" value="ECO:0007669"/>
    <property type="project" value="UniProtKB-KW"/>
</dbReference>
<reference evidence="13 14" key="1">
    <citation type="submission" date="2018-05" db="EMBL/GenBank/DDBJ databases">
        <title>Integrated omic analyses show evidence that a Ca. Accumulibacter phosphatis strain performs denitrification under micro-aerobic conditions.</title>
        <authorList>
            <person name="Camejo P.Y."/>
            <person name="Katherine M.D."/>
            <person name="Daniel N.R."/>
        </authorList>
    </citation>
    <scope>NUCLEOTIDE SEQUENCE [LARGE SCALE GENOMIC DNA]</scope>
    <source>
        <strain evidence="13">UW-LDO-IC</strain>
    </source>
</reference>
<dbReference type="PANTHER" id="PTHR36528">
    <property type="entry name" value="CRISPR SYSTEM SINGLE-STRAND-SPECIFIC DEOXYRIBONUCLEASE CAS10/CSM1 (SUBTYPE III-A)"/>
    <property type="match status" value="1"/>
</dbReference>
<organism evidence="13 14">
    <name type="scientific">Candidatus Accumulibacter meliphilus</name>
    <dbReference type="NCBI Taxonomy" id="2211374"/>
    <lineage>
        <taxon>Bacteria</taxon>
        <taxon>Pseudomonadati</taxon>
        <taxon>Pseudomonadota</taxon>
        <taxon>Betaproteobacteria</taxon>
        <taxon>Candidatus Accumulibacter</taxon>
    </lineage>
</organism>
<feature type="domain" description="GGDEF" evidence="12">
    <location>
        <begin position="628"/>
        <end position="772"/>
    </location>
</feature>
<evidence type="ECO:0000256" key="3">
    <source>
        <dbReference type="ARBA" id="ARBA00022679"/>
    </source>
</evidence>
<dbReference type="Gene3D" id="3.30.70.270">
    <property type="match status" value="1"/>
</dbReference>
<evidence type="ECO:0000259" key="12">
    <source>
        <dbReference type="PROSITE" id="PS50887"/>
    </source>
</evidence>
<evidence type="ECO:0000313" key="13">
    <source>
        <dbReference type="EMBL" id="RDE50644.1"/>
    </source>
</evidence>
<keyword evidence="4" id="KW-0540">Nuclease</keyword>
<evidence type="ECO:0000256" key="7">
    <source>
        <dbReference type="ARBA" id="ARBA00022801"/>
    </source>
</evidence>
<dbReference type="GO" id="GO:0016740">
    <property type="term" value="F:transferase activity"/>
    <property type="evidence" value="ECO:0007669"/>
    <property type="project" value="UniProtKB-KW"/>
</dbReference>
<evidence type="ECO:0000313" key="14">
    <source>
        <dbReference type="Proteomes" id="UP000253831"/>
    </source>
</evidence>
<dbReference type="InterPro" id="IPR054767">
    <property type="entry name" value="Cas10-Cmr2_palm2"/>
</dbReference>
<evidence type="ECO:0000256" key="2">
    <source>
        <dbReference type="ARBA" id="ARBA00014333"/>
    </source>
</evidence>